<comment type="caution">
    <text evidence="2">The sequence shown here is derived from an EMBL/GenBank/DDBJ whole genome shotgun (WGS) entry which is preliminary data.</text>
</comment>
<feature type="region of interest" description="Disordered" evidence="1">
    <location>
        <begin position="58"/>
        <end position="79"/>
    </location>
</feature>
<proteinExistence type="predicted"/>
<organism evidence="2 3">
    <name type="scientific">Opisthorchis felineus</name>
    <dbReference type="NCBI Taxonomy" id="147828"/>
    <lineage>
        <taxon>Eukaryota</taxon>
        <taxon>Metazoa</taxon>
        <taxon>Spiralia</taxon>
        <taxon>Lophotrochozoa</taxon>
        <taxon>Platyhelminthes</taxon>
        <taxon>Trematoda</taxon>
        <taxon>Digenea</taxon>
        <taxon>Opisthorchiida</taxon>
        <taxon>Opisthorchiata</taxon>
        <taxon>Opisthorchiidae</taxon>
        <taxon>Opisthorchis</taxon>
    </lineage>
</organism>
<keyword evidence="3" id="KW-1185">Reference proteome</keyword>
<evidence type="ECO:0000313" key="3">
    <source>
        <dbReference type="Proteomes" id="UP000308267"/>
    </source>
</evidence>
<name>A0A4S2LA93_OPIFE</name>
<feature type="compositionally biased region" description="Acidic residues" evidence="1">
    <location>
        <begin position="68"/>
        <end position="79"/>
    </location>
</feature>
<dbReference type="EMBL" id="SJOL01009473">
    <property type="protein sequence ID" value="TGZ57247.1"/>
    <property type="molecule type" value="Genomic_DNA"/>
</dbReference>
<protein>
    <submittedName>
        <fullName evidence="2">Uncharacterized protein</fullName>
    </submittedName>
</protein>
<accession>A0A4S2LA93</accession>
<dbReference type="AlphaFoldDB" id="A0A4S2LA93"/>
<dbReference type="Proteomes" id="UP000308267">
    <property type="component" value="Unassembled WGS sequence"/>
</dbReference>
<dbReference type="OrthoDB" id="6253453at2759"/>
<sequence>MCDQSEVMAPIALNEHGRLGEQNIFCGIGYMGRKTAFNMRFYAFLLLLSFVCADPPASEESKERENDEKEESTETDDFGGDMLSKGMELFANMVKDEKIGLGDALTLMSAFGNIKKAFEEGAKSVKNVEEETKTDKEPSLDDLMLRFKEFGEILMDEFGPYADTIFKAASTFEWKDLLISGLRSSRSLIDTVIDVLEKPSTDASHEEL</sequence>
<evidence type="ECO:0000256" key="1">
    <source>
        <dbReference type="SAM" id="MobiDB-lite"/>
    </source>
</evidence>
<gene>
    <name evidence="2" type="ORF">CRM22_009964</name>
</gene>
<reference evidence="2 3" key="1">
    <citation type="journal article" date="2019" name="BMC Genomics">
        <title>New insights from Opisthorchis felineus genome: update on genomics of the epidemiologically important liver flukes.</title>
        <authorList>
            <person name="Ershov N.I."/>
            <person name="Mordvinov V.A."/>
            <person name="Prokhortchouk E.B."/>
            <person name="Pakharukova M.Y."/>
            <person name="Gunbin K.V."/>
            <person name="Ustyantsev K."/>
            <person name="Genaev M.A."/>
            <person name="Blinov A.G."/>
            <person name="Mazur A."/>
            <person name="Boulygina E."/>
            <person name="Tsygankova S."/>
            <person name="Khrameeva E."/>
            <person name="Chekanov N."/>
            <person name="Fan G."/>
            <person name="Xiao A."/>
            <person name="Zhang H."/>
            <person name="Xu X."/>
            <person name="Yang H."/>
            <person name="Solovyev V."/>
            <person name="Lee S.M."/>
            <person name="Liu X."/>
            <person name="Afonnikov D.A."/>
            <person name="Skryabin K.G."/>
        </authorList>
    </citation>
    <scope>NUCLEOTIDE SEQUENCE [LARGE SCALE GENOMIC DNA]</scope>
    <source>
        <strain evidence="2">AK-0245</strain>
        <tissue evidence="2">Whole organism</tissue>
    </source>
</reference>
<evidence type="ECO:0000313" key="2">
    <source>
        <dbReference type="EMBL" id="TGZ57247.1"/>
    </source>
</evidence>